<feature type="transmembrane region" description="Helical" evidence="12">
    <location>
        <begin position="12"/>
        <end position="29"/>
    </location>
</feature>
<feature type="transmembrane region" description="Helical" evidence="12">
    <location>
        <begin position="176"/>
        <end position="194"/>
    </location>
</feature>
<evidence type="ECO:0000256" key="1">
    <source>
        <dbReference type="ARBA" id="ARBA00004141"/>
    </source>
</evidence>
<sequence length="356" mass="38799">MLEIRYRLTQIALVLVSVVVILGAFTRLTDAGLGCPDWPGCYGFLTVPTGAEEVAIAEMAFPERPVEASKARNEMVHRYFAGSLGVLVLLLWVLSLRAKQHVKLATTLLATVTFQAVLGMWTVTMNLMPLVVMGHLLGGFTTFCLILLLFLRLKTRVLLAREHIQDKPSPLKGDKLLLGMIKAATLVVVLQIALGGWTAANYAAVACTDLPICEPGWQEKFDLSQALSVPTGHADYEFGVFPFEARMSIHVLHRFGAILATSIIALLLLRLWQNHSLRPLALGLGSLTLIQISLGVSNVVFHLPLAVAVAHNFVGLLLLATLVIAWYLVQSRRKTSLSVHINSSSQSSQLPLEQGA</sequence>
<dbReference type="AlphaFoldDB" id="A0A975HHC5"/>
<dbReference type="EMBL" id="CP072110">
    <property type="protein sequence ID" value="QTH62922.1"/>
    <property type="molecule type" value="Genomic_DNA"/>
</dbReference>
<keyword evidence="9 12" id="KW-0472">Membrane</keyword>
<evidence type="ECO:0000256" key="6">
    <source>
        <dbReference type="ARBA" id="ARBA00023002"/>
    </source>
</evidence>
<dbReference type="Proteomes" id="UP000682739">
    <property type="component" value="Chromosome"/>
</dbReference>
<evidence type="ECO:0000313" key="14">
    <source>
        <dbReference type="Proteomes" id="UP000682739"/>
    </source>
</evidence>
<keyword evidence="3 12" id="KW-0812">Transmembrane</keyword>
<name>A0A975HHC5_9GAMM</name>
<keyword evidence="5 12" id="KW-1133">Transmembrane helix</keyword>
<evidence type="ECO:0000256" key="2">
    <source>
        <dbReference type="ARBA" id="ARBA00022475"/>
    </source>
</evidence>
<dbReference type="Pfam" id="PF02628">
    <property type="entry name" value="COX15-CtaA"/>
    <property type="match status" value="1"/>
</dbReference>
<reference evidence="13" key="1">
    <citation type="submission" date="2021-03" db="EMBL/GenBank/DDBJ databases">
        <title>Description of Psychrosphaera ytuae sp. nov. isolated from deep sea sediment of South China Sea.</title>
        <authorList>
            <person name="Zhang J."/>
            <person name="Xu X.-D."/>
        </authorList>
    </citation>
    <scope>NUCLEOTIDE SEQUENCE</scope>
    <source>
        <strain evidence="13">MTZ26</strain>
    </source>
</reference>
<comment type="pathway">
    <text evidence="11">Porphyrin-containing compound metabolism.</text>
</comment>
<feature type="transmembrane region" description="Helical" evidence="12">
    <location>
        <begin position="281"/>
        <end position="303"/>
    </location>
</feature>
<dbReference type="InterPro" id="IPR003780">
    <property type="entry name" value="COX15/CtaA_fam"/>
</dbReference>
<keyword evidence="7" id="KW-0408">Iron</keyword>
<feature type="transmembrane region" description="Helical" evidence="12">
    <location>
        <begin position="104"/>
        <end position="124"/>
    </location>
</feature>
<dbReference type="GO" id="GO:0016020">
    <property type="term" value="C:membrane"/>
    <property type="evidence" value="ECO:0007669"/>
    <property type="project" value="UniProtKB-SubCell"/>
</dbReference>
<dbReference type="RefSeq" id="WP_208830605.1">
    <property type="nucleotide sequence ID" value="NZ_CP072110.1"/>
</dbReference>
<evidence type="ECO:0000256" key="9">
    <source>
        <dbReference type="ARBA" id="ARBA00023136"/>
    </source>
</evidence>
<organism evidence="13 14">
    <name type="scientific">Psychrosphaera ytuae</name>
    <dbReference type="NCBI Taxonomy" id="2820710"/>
    <lineage>
        <taxon>Bacteria</taxon>
        <taxon>Pseudomonadati</taxon>
        <taxon>Pseudomonadota</taxon>
        <taxon>Gammaproteobacteria</taxon>
        <taxon>Alteromonadales</taxon>
        <taxon>Pseudoalteromonadaceae</taxon>
        <taxon>Psychrosphaera</taxon>
    </lineage>
</organism>
<evidence type="ECO:0000256" key="5">
    <source>
        <dbReference type="ARBA" id="ARBA00022989"/>
    </source>
</evidence>
<protein>
    <submittedName>
        <fullName evidence="13">COX15/CtaA family protein</fullName>
    </submittedName>
</protein>
<gene>
    <name evidence="13" type="ORF">J1N51_09125</name>
</gene>
<evidence type="ECO:0000313" key="13">
    <source>
        <dbReference type="EMBL" id="QTH62922.1"/>
    </source>
</evidence>
<dbReference type="PANTHER" id="PTHR35457">
    <property type="entry name" value="HEME A SYNTHASE"/>
    <property type="match status" value="1"/>
</dbReference>
<keyword evidence="14" id="KW-1185">Reference proteome</keyword>
<keyword evidence="4" id="KW-0479">Metal-binding</keyword>
<proteinExistence type="predicted"/>
<dbReference type="KEGG" id="psym:J1N51_09125"/>
<feature type="transmembrane region" description="Helical" evidence="12">
    <location>
        <begin position="309"/>
        <end position="329"/>
    </location>
</feature>
<accession>A0A975HHC5</accession>
<keyword evidence="8" id="KW-0350">Heme biosynthesis</keyword>
<dbReference type="GO" id="GO:0046872">
    <property type="term" value="F:metal ion binding"/>
    <property type="evidence" value="ECO:0007669"/>
    <property type="project" value="UniProtKB-KW"/>
</dbReference>
<dbReference type="InterPro" id="IPR050450">
    <property type="entry name" value="COX15/CtaA_HemeA_synthase"/>
</dbReference>
<evidence type="ECO:0000256" key="10">
    <source>
        <dbReference type="ARBA" id="ARBA00023157"/>
    </source>
</evidence>
<keyword evidence="6" id="KW-0560">Oxidoreductase</keyword>
<dbReference type="GO" id="GO:0016491">
    <property type="term" value="F:oxidoreductase activity"/>
    <property type="evidence" value="ECO:0007669"/>
    <property type="project" value="UniProtKB-KW"/>
</dbReference>
<feature type="transmembrane region" description="Helical" evidence="12">
    <location>
        <begin position="79"/>
        <end position="97"/>
    </location>
</feature>
<comment type="subcellular location">
    <subcellularLocation>
        <location evidence="1">Membrane</location>
        <topology evidence="1">Multi-pass membrane protein</topology>
    </subcellularLocation>
</comment>
<evidence type="ECO:0000256" key="4">
    <source>
        <dbReference type="ARBA" id="ARBA00022723"/>
    </source>
</evidence>
<evidence type="ECO:0000256" key="8">
    <source>
        <dbReference type="ARBA" id="ARBA00023133"/>
    </source>
</evidence>
<feature type="transmembrane region" description="Helical" evidence="12">
    <location>
        <begin position="251"/>
        <end position="269"/>
    </location>
</feature>
<keyword evidence="10" id="KW-1015">Disulfide bond</keyword>
<keyword evidence="2" id="KW-1003">Cell membrane</keyword>
<feature type="transmembrane region" description="Helical" evidence="12">
    <location>
        <begin position="130"/>
        <end position="151"/>
    </location>
</feature>
<evidence type="ECO:0000256" key="7">
    <source>
        <dbReference type="ARBA" id="ARBA00023004"/>
    </source>
</evidence>
<evidence type="ECO:0000256" key="12">
    <source>
        <dbReference type="SAM" id="Phobius"/>
    </source>
</evidence>
<dbReference type="GO" id="GO:0006784">
    <property type="term" value="P:heme A biosynthetic process"/>
    <property type="evidence" value="ECO:0007669"/>
    <property type="project" value="InterPro"/>
</dbReference>
<evidence type="ECO:0000256" key="3">
    <source>
        <dbReference type="ARBA" id="ARBA00022692"/>
    </source>
</evidence>
<dbReference type="PANTHER" id="PTHR35457:SF1">
    <property type="entry name" value="HEME A SYNTHASE"/>
    <property type="match status" value="1"/>
</dbReference>
<evidence type="ECO:0000256" key="11">
    <source>
        <dbReference type="ARBA" id="ARBA00023444"/>
    </source>
</evidence>